<feature type="transmembrane region" description="Helical" evidence="6">
    <location>
        <begin position="30"/>
        <end position="54"/>
    </location>
</feature>
<evidence type="ECO:0000256" key="1">
    <source>
        <dbReference type="ARBA" id="ARBA00004323"/>
    </source>
</evidence>
<evidence type="ECO:0000256" key="5">
    <source>
        <dbReference type="ARBA" id="ARBA00023034"/>
    </source>
</evidence>
<dbReference type="PANTHER" id="PTHR11062:SF210">
    <property type="entry name" value="EXOSTOSIN FAMILY PROTEIN"/>
    <property type="match status" value="1"/>
</dbReference>
<keyword evidence="6" id="KW-0472">Membrane</keyword>
<comment type="similarity">
    <text evidence="2">Belongs to the glycosyltransferase 47 family.</text>
</comment>
<dbReference type="GO" id="GO:0000139">
    <property type="term" value="C:Golgi membrane"/>
    <property type="evidence" value="ECO:0007669"/>
    <property type="project" value="UniProtKB-SubCell"/>
</dbReference>
<dbReference type="OrthoDB" id="1924787at2759"/>
<keyword evidence="3" id="KW-0328">Glycosyltransferase</keyword>
<dbReference type="EMBL" id="LFYR01000667">
    <property type="protein sequence ID" value="KMZ71645.1"/>
    <property type="molecule type" value="Genomic_DNA"/>
</dbReference>
<dbReference type="PANTHER" id="PTHR11062">
    <property type="entry name" value="EXOSTOSIN HEPARAN SULFATE GLYCOSYLTRANSFERASE -RELATED"/>
    <property type="match status" value="1"/>
</dbReference>
<dbReference type="Pfam" id="PF03016">
    <property type="entry name" value="Exostosin_GT47"/>
    <property type="match status" value="1"/>
</dbReference>
<proteinExistence type="inferred from homology"/>
<accession>A0A0K9PTU6</accession>
<dbReference type="GO" id="GO:0016757">
    <property type="term" value="F:glycosyltransferase activity"/>
    <property type="evidence" value="ECO:0007669"/>
    <property type="project" value="UniProtKB-KW"/>
</dbReference>
<protein>
    <submittedName>
        <fullName evidence="8">UDP-Xyl: xylogalacturonan beta-1,3-xylosyltransferase, family GT47</fullName>
    </submittedName>
</protein>
<evidence type="ECO:0000313" key="9">
    <source>
        <dbReference type="Proteomes" id="UP000036987"/>
    </source>
</evidence>
<keyword evidence="9" id="KW-1185">Reference proteome</keyword>
<keyword evidence="4" id="KW-0735">Signal-anchor</keyword>
<keyword evidence="6" id="KW-0812">Transmembrane</keyword>
<dbReference type="Proteomes" id="UP000036987">
    <property type="component" value="Unassembled WGS sequence"/>
</dbReference>
<dbReference type="STRING" id="29655.A0A0K9PTU6"/>
<evidence type="ECO:0000256" key="6">
    <source>
        <dbReference type="SAM" id="Phobius"/>
    </source>
</evidence>
<evidence type="ECO:0000256" key="3">
    <source>
        <dbReference type="ARBA" id="ARBA00022676"/>
    </source>
</evidence>
<keyword evidence="5" id="KW-0333">Golgi apparatus</keyword>
<gene>
    <name evidence="8" type="ORF">ZOSMA_178G00330</name>
</gene>
<keyword evidence="8" id="KW-0808">Transferase</keyword>
<dbReference type="InterPro" id="IPR004263">
    <property type="entry name" value="Exostosin"/>
</dbReference>
<keyword evidence="6" id="KW-1133">Transmembrane helix</keyword>
<evidence type="ECO:0000256" key="4">
    <source>
        <dbReference type="ARBA" id="ARBA00022968"/>
    </source>
</evidence>
<organism evidence="8 9">
    <name type="scientific">Zostera marina</name>
    <name type="common">Eelgrass</name>
    <dbReference type="NCBI Taxonomy" id="29655"/>
    <lineage>
        <taxon>Eukaryota</taxon>
        <taxon>Viridiplantae</taxon>
        <taxon>Streptophyta</taxon>
        <taxon>Embryophyta</taxon>
        <taxon>Tracheophyta</taxon>
        <taxon>Spermatophyta</taxon>
        <taxon>Magnoliopsida</taxon>
        <taxon>Liliopsida</taxon>
        <taxon>Zosteraceae</taxon>
        <taxon>Zostera</taxon>
    </lineage>
</organism>
<evidence type="ECO:0000259" key="7">
    <source>
        <dbReference type="Pfam" id="PF03016"/>
    </source>
</evidence>
<dbReference type="InterPro" id="IPR040911">
    <property type="entry name" value="Exostosin_GT47"/>
</dbReference>
<dbReference type="OMA" id="SYWANNK"/>
<sequence length="540" mass="62191">MAGGSTSELKNQGIYIVHLKKFWETKGAKILLFIVMVIVLFQVLELQNFLALYVPIPIIFSNEDSSSSSTSNNTPGFLSNDFYIPFVDSKDDYSNASSISNLVSAEEDRETKKKKRNKKKRVKKVLEIVSMSDMEDLLSKNHVSPISKVPLWTTEVDEQMLLAKNEIAKAPIVTNDDQLYGPVFRNLSTFKRSYELMEKILKVYIYKDGDKPVFHNPPLVGIYASEGWFMKHMEENTHFLVDDPNKAHLFYLPFSSSRLRAALYIPDSHKHLNLITYLQSYIHNVSSQYPFWNRTGGADHFLAGCHDWATHETENSMKSALRGLCTSNAQGGFEIGKDVSLPATKIYHTRFPQRHVGGKAAHERTILAFFAGAMHGYLRPILIKYWENRDPDMAISGTIPSTFKLNISDSTDPTITNPYLYYMKSSKYCLCPRGFEVWSTRVMESIYYECVPVIISDNFVPPLFEVLKWSEFSVIVPEKDVPRLKQVLMDIPQQRYLELGRGVREVKKHFLWNTSPVKYDLFHMILHSIWFNRLHQIHVQ</sequence>
<name>A0A0K9PTU6_ZOSMR</name>
<feature type="domain" description="Exostosin GT47" evidence="7">
    <location>
        <begin position="198"/>
        <end position="489"/>
    </location>
</feature>
<reference evidence="9" key="1">
    <citation type="journal article" date="2016" name="Nature">
        <title>The genome of the seagrass Zostera marina reveals angiosperm adaptation to the sea.</title>
        <authorList>
            <person name="Olsen J.L."/>
            <person name="Rouze P."/>
            <person name="Verhelst B."/>
            <person name="Lin Y.-C."/>
            <person name="Bayer T."/>
            <person name="Collen J."/>
            <person name="Dattolo E."/>
            <person name="De Paoli E."/>
            <person name="Dittami S."/>
            <person name="Maumus F."/>
            <person name="Michel G."/>
            <person name="Kersting A."/>
            <person name="Lauritano C."/>
            <person name="Lohaus R."/>
            <person name="Toepel M."/>
            <person name="Tonon T."/>
            <person name="Vanneste K."/>
            <person name="Amirebrahimi M."/>
            <person name="Brakel J."/>
            <person name="Bostroem C."/>
            <person name="Chovatia M."/>
            <person name="Grimwood J."/>
            <person name="Jenkins J.W."/>
            <person name="Jueterbock A."/>
            <person name="Mraz A."/>
            <person name="Stam W.T."/>
            <person name="Tice H."/>
            <person name="Bornberg-Bauer E."/>
            <person name="Green P.J."/>
            <person name="Pearson G.A."/>
            <person name="Procaccini G."/>
            <person name="Duarte C.M."/>
            <person name="Schmutz J."/>
            <person name="Reusch T.B.H."/>
            <person name="Van de Peer Y."/>
        </authorList>
    </citation>
    <scope>NUCLEOTIDE SEQUENCE [LARGE SCALE GENOMIC DNA]</scope>
    <source>
        <strain evidence="9">cv. Finnish</strain>
    </source>
</reference>
<evidence type="ECO:0000256" key="2">
    <source>
        <dbReference type="ARBA" id="ARBA00010271"/>
    </source>
</evidence>
<comment type="subcellular location">
    <subcellularLocation>
        <location evidence="1">Golgi apparatus membrane</location>
        <topology evidence="1">Single-pass type II membrane protein</topology>
    </subcellularLocation>
</comment>
<comment type="caution">
    <text evidence="8">The sequence shown here is derived from an EMBL/GenBank/DDBJ whole genome shotgun (WGS) entry which is preliminary data.</text>
</comment>
<dbReference type="AlphaFoldDB" id="A0A0K9PTU6"/>
<evidence type="ECO:0000313" key="8">
    <source>
        <dbReference type="EMBL" id="KMZ71645.1"/>
    </source>
</evidence>